<evidence type="ECO:0000313" key="11">
    <source>
        <dbReference type="EMBL" id="CAB9517074.1"/>
    </source>
</evidence>
<keyword evidence="4" id="KW-0548">Nucleotidyltransferase</keyword>
<dbReference type="GO" id="GO:0000958">
    <property type="term" value="P:mitochondrial mRNA catabolic process"/>
    <property type="evidence" value="ECO:0007669"/>
    <property type="project" value="TreeGrafter"/>
</dbReference>
<feature type="domain" description="S1 motif" evidence="10">
    <location>
        <begin position="761"/>
        <end position="838"/>
    </location>
</feature>
<dbReference type="Proteomes" id="UP001153069">
    <property type="component" value="Unassembled WGS sequence"/>
</dbReference>
<dbReference type="FunFam" id="3.30.230.70:FF:000001">
    <property type="entry name" value="Polyribonucleotide nucleotidyltransferase"/>
    <property type="match status" value="1"/>
</dbReference>
<dbReference type="NCBIfam" id="TIGR03591">
    <property type="entry name" value="polynuc_phos"/>
    <property type="match status" value="1"/>
</dbReference>
<dbReference type="HAMAP" id="MF_01595">
    <property type="entry name" value="PNPase"/>
    <property type="match status" value="1"/>
</dbReference>
<dbReference type="GO" id="GO:0000965">
    <property type="term" value="P:mitochondrial RNA 3'-end processing"/>
    <property type="evidence" value="ECO:0007669"/>
    <property type="project" value="TreeGrafter"/>
</dbReference>
<dbReference type="InterPro" id="IPR001247">
    <property type="entry name" value="ExoRNase_PH_dom1"/>
</dbReference>
<dbReference type="SMART" id="SM00322">
    <property type="entry name" value="KH"/>
    <property type="match status" value="1"/>
</dbReference>
<evidence type="ECO:0000256" key="2">
    <source>
        <dbReference type="ARBA" id="ARBA00012416"/>
    </source>
</evidence>
<dbReference type="InterPro" id="IPR012162">
    <property type="entry name" value="PNPase"/>
</dbReference>
<dbReference type="GO" id="GO:0000175">
    <property type="term" value="F:3'-5'-RNA exonuclease activity"/>
    <property type="evidence" value="ECO:0007669"/>
    <property type="project" value="TreeGrafter"/>
</dbReference>
<evidence type="ECO:0000313" key="12">
    <source>
        <dbReference type="Proteomes" id="UP001153069"/>
    </source>
</evidence>
<evidence type="ECO:0000256" key="3">
    <source>
        <dbReference type="ARBA" id="ARBA00022679"/>
    </source>
</evidence>
<evidence type="ECO:0000259" key="10">
    <source>
        <dbReference type="PROSITE" id="PS50126"/>
    </source>
</evidence>
<dbReference type="Gene3D" id="3.30.1370.10">
    <property type="entry name" value="K Homology domain, type 1"/>
    <property type="match status" value="1"/>
</dbReference>
<dbReference type="SMART" id="SM00316">
    <property type="entry name" value="S1"/>
    <property type="match status" value="1"/>
</dbReference>
<feature type="chain" id="PRO_5040108485" description="polyribonucleotide nucleotidyltransferase" evidence="9">
    <location>
        <begin position="20"/>
        <end position="882"/>
    </location>
</feature>
<dbReference type="InterPro" id="IPR004088">
    <property type="entry name" value="KH_dom_type_1"/>
</dbReference>
<dbReference type="CDD" id="cd02393">
    <property type="entry name" value="KH-I_PNPase"/>
    <property type="match status" value="1"/>
</dbReference>
<dbReference type="Gene3D" id="3.30.230.70">
    <property type="entry name" value="GHMP Kinase, N-terminal domain"/>
    <property type="match status" value="2"/>
</dbReference>
<accession>A0A9N8EB58</accession>
<dbReference type="Pfam" id="PF00013">
    <property type="entry name" value="KH_1"/>
    <property type="match status" value="1"/>
</dbReference>
<feature type="signal peptide" evidence="9">
    <location>
        <begin position="1"/>
        <end position="19"/>
    </location>
</feature>
<dbReference type="InterPro" id="IPR027408">
    <property type="entry name" value="PNPase/RNase_PH_dom_sf"/>
</dbReference>
<gene>
    <name evidence="11" type="ORF">SEMRO_829_G208050.1</name>
</gene>
<evidence type="ECO:0000256" key="8">
    <source>
        <dbReference type="SAM" id="MobiDB-lite"/>
    </source>
</evidence>
<dbReference type="InterPro" id="IPR036456">
    <property type="entry name" value="PNPase_PH_RNA-bd_sf"/>
</dbReference>
<evidence type="ECO:0000256" key="4">
    <source>
        <dbReference type="ARBA" id="ARBA00022695"/>
    </source>
</evidence>
<comment type="similarity">
    <text evidence="1">Belongs to the polyribonucleotide nucleotidyltransferase family.</text>
</comment>
<dbReference type="AlphaFoldDB" id="A0A9N8EB58"/>
<keyword evidence="3" id="KW-0808">Transferase</keyword>
<dbReference type="EMBL" id="CAICTM010000828">
    <property type="protein sequence ID" value="CAB9517074.1"/>
    <property type="molecule type" value="Genomic_DNA"/>
</dbReference>
<feature type="region of interest" description="Disordered" evidence="8">
    <location>
        <begin position="836"/>
        <end position="863"/>
    </location>
</feature>
<name>A0A9N8EB58_9STRA</name>
<organism evidence="11 12">
    <name type="scientific">Seminavis robusta</name>
    <dbReference type="NCBI Taxonomy" id="568900"/>
    <lineage>
        <taxon>Eukaryota</taxon>
        <taxon>Sar</taxon>
        <taxon>Stramenopiles</taxon>
        <taxon>Ochrophyta</taxon>
        <taxon>Bacillariophyta</taxon>
        <taxon>Bacillariophyceae</taxon>
        <taxon>Bacillariophycidae</taxon>
        <taxon>Naviculales</taxon>
        <taxon>Naviculaceae</taxon>
        <taxon>Seminavis</taxon>
    </lineage>
</organism>
<evidence type="ECO:0000256" key="6">
    <source>
        <dbReference type="ARBA" id="ARBA00031451"/>
    </source>
</evidence>
<evidence type="ECO:0000256" key="1">
    <source>
        <dbReference type="ARBA" id="ARBA00007404"/>
    </source>
</evidence>
<dbReference type="SUPFAM" id="SSF55666">
    <property type="entry name" value="Ribonuclease PH domain 2-like"/>
    <property type="match status" value="2"/>
</dbReference>
<keyword evidence="9" id="KW-0732">Signal</keyword>
<protein>
    <recommendedName>
        <fullName evidence="2">polyribonucleotide nucleotidyltransferase</fullName>
        <ecNumber evidence="2">2.7.7.8</ecNumber>
    </recommendedName>
    <alternativeName>
        <fullName evidence="6">Polynucleotide phosphorylase 1</fullName>
    </alternativeName>
</protein>
<dbReference type="SUPFAM" id="SSF50249">
    <property type="entry name" value="Nucleic acid-binding proteins"/>
    <property type="match status" value="1"/>
</dbReference>
<evidence type="ECO:0000256" key="9">
    <source>
        <dbReference type="SAM" id="SignalP"/>
    </source>
</evidence>
<dbReference type="PANTHER" id="PTHR11252:SF0">
    <property type="entry name" value="POLYRIBONUCLEOTIDE NUCLEOTIDYLTRANSFERASE 1, MITOCHONDRIAL"/>
    <property type="match status" value="1"/>
</dbReference>
<dbReference type="PROSITE" id="PS50126">
    <property type="entry name" value="S1"/>
    <property type="match status" value="1"/>
</dbReference>
<evidence type="ECO:0000256" key="5">
    <source>
        <dbReference type="ARBA" id="ARBA00022884"/>
    </source>
</evidence>
<keyword evidence="5 7" id="KW-0694">RNA-binding</keyword>
<dbReference type="SUPFAM" id="SSF54211">
    <property type="entry name" value="Ribosomal protein S5 domain 2-like"/>
    <property type="match status" value="2"/>
</dbReference>
<dbReference type="Pfam" id="PF01138">
    <property type="entry name" value="RNase_PH"/>
    <property type="match status" value="2"/>
</dbReference>
<dbReference type="InterPro" id="IPR036345">
    <property type="entry name" value="ExoRNase_PH_dom2_sf"/>
</dbReference>
<proteinExistence type="inferred from homology"/>
<sequence length="882" mass="95788">MRMKFQASVILSLCSLSAWQLQDTHWGIQAFVPLHRHYYHHHNKAVVPTITTRRAESATDTATATTVNGDADDDETVATEAETIAPPVLETKASFSVDTTTSEFGNPVHTLTFESIPGQEVGVPPITMETGKIGRQAAGAIVLTRGDTVLYATAARDHAPKDNIDFLPLSVEHQERFSSAGLTSGSYNKRDGRPAEHEILTCRLIDRPLRPLINSGWRHETQLLNWVLSYDGIRSCDPLAIIASAAALYISDVPLTKPVASVNVGYVNEQLIINPSNEQMESSRLHLTVAGTKDGIMMIEGAADFLPEKIMIDAVKFGHDAIIGLCDGMEALGKLVGKEKKIDTIKPPVEGLQERVDALFTERVDAMYTGGGSKEESGKTMWELQTAVVVELEEEFPEEAIAIKVAFKDLLCRRMFVLGKEKGLRCDGRQLDEIRKLNMEAGFLPRVHGSAIFTRGETQAIATATLGDSGMRQKIDKIDGQEQKRFYLQYTFPPSCVGETGRVGAPGRREVGHGNLAERALIPTLPTEGDFPYTIRVESLITESHGSSSMASVCGGCLALMDAGVPIKSPVAGVAMGMLLGDKEGVSDENAIILTDILGTEDALGTMDFKVAGDREGITTFQLDIKCEGLTLQTMERALEQARVGRLHLLDEMEKTLPKPREVLPPTVPKMRTFEIPFESIGKVIGPGGKQIRAIIEDNALENMDVKDDGTIQLSGFDMEKLAEAEEFVKLLIAGGGGRGNRPGGGRSDKPPYKGPDPVEGETYKGKITGIHNFGVFLEFLPGAEDGSYPGLEGLCHVSELAGERVRNCEGFMRSMGVDELEVKYMGQNKGKHQLSRKAVLEEKYGGKKSRPPPKKDSAPAVAKMPADEIDVIAKAIEGIAD</sequence>
<dbReference type="InterPro" id="IPR015847">
    <property type="entry name" value="ExoRNase_PH_dom2"/>
</dbReference>
<dbReference type="EC" id="2.7.7.8" evidence="2"/>
<dbReference type="CDD" id="cd11364">
    <property type="entry name" value="RNase_PH_PNPase_2"/>
    <property type="match status" value="1"/>
</dbReference>
<evidence type="ECO:0000256" key="7">
    <source>
        <dbReference type="PROSITE-ProRule" id="PRU00117"/>
    </source>
</evidence>
<dbReference type="PANTHER" id="PTHR11252">
    <property type="entry name" value="POLYRIBONUCLEOTIDE NUCLEOTIDYLTRANSFERASE"/>
    <property type="match status" value="1"/>
</dbReference>
<dbReference type="SUPFAM" id="SSF46915">
    <property type="entry name" value="Polynucleotide phosphorylase/guanosine pentaphosphate synthase (PNPase/GPSI), domain 3"/>
    <property type="match status" value="1"/>
</dbReference>
<dbReference type="InterPro" id="IPR003029">
    <property type="entry name" value="S1_domain"/>
</dbReference>
<dbReference type="FunFam" id="3.30.1370.10:FF:000001">
    <property type="entry name" value="Polyribonucleotide nucleotidyltransferase"/>
    <property type="match status" value="1"/>
</dbReference>
<dbReference type="Pfam" id="PF03725">
    <property type="entry name" value="RNase_PH_C"/>
    <property type="match status" value="1"/>
</dbReference>
<dbReference type="Gene3D" id="2.40.50.140">
    <property type="entry name" value="Nucleic acid-binding proteins"/>
    <property type="match status" value="1"/>
</dbReference>
<dbReference type="NCBIfam" id="NF008805">
    <property type="entry name" value="PRK11824.1"/>
    <property type="match status" value="1"/>
</dbReference>
<dbReference type="GO" id="GO:0005739">
    <property type="term" value="C:mitochondrion"/>
    <property type="evidence" value="ECO:0007669"/>
    <property type="project" value="TreeGrafter"/>
</dbReference>
<dbReference type="SUPFAM" id="SSF54791">
    <property type="entry name" value="Eukaryotic type KH-domain (KH-domain type I)"/>
    <property type="match status" value="1"/>
</dbReference>
<dbReference type="InterPro" id="IPR020568">
    <property type="entry name" value="Ribosomal_Su5_D2-typ_SF"/>
</dbReference>
<dbReference type="OrthoDB" id="437922at2759"/>
<keyword evidence="12" id="KW-1185">Reference proteome</keyword>
<dbReference type="InterPro" id="IPR036612">
    <property type="entry name" value="KH_dom_type_1_sf"/>
</dbReference>
<dbReference type="GO" id="GO:0005829">
    <property type="term" value="C:cytosol"/>
    <property type="evidence" value="ECO:0007669"/>
    <property type="project" value="TreeGrafter"/>
</dbReference>
<dbReference type="InterPro" id="IPR012340">
    <property type="entry name" value="NA-bd_OB-fold"/>
</dbReference>
<reference evidence="11" key="1">
    <citation type="submission" date="2020-06" db="EMBL/GenBank/DDBJ databases">
        <authorList>
            <consortium name="Plant Systems Biology data submission"/>
        </authorList>
    </citation>
    <scope>NUCLEOTIDE SEQUENCE</scope>
    <source>
        <strain evidence="11">D6</strain>
    </source>
</reference>
<dbReference type="InterPro" id="IPR004087">
    <property type="entry name" value="KH_dom"/>
</dbReference>
<comment type="caution">
    <text evidence="11">The sequence shown here is derived from an EMBL/GenBank/DDBJ whole genome shotgun (WGS) entry which is preliminary data.</text>
</comment>
<feature type="region of interest" description="Disordered" evidence="8">
    <location>
        <begin position="738"/>
        <end position="760"/>
    </location>
</feature>
<dbReference type="GO" id="GO:0003723">
    <property type="term" value="F:RNA binding"/>
    <property type="evidence" value="ECO:0007669"/>
    <property type="project" value="UniProtKB-UniRule"/>
</dbReference>
<dbReference type="GO" id="GO:0004654">
    <property type="term" value="F:polyribonucleotide nucleotidyltransferase activity"/>
    <property type="evidence" value="ECO:0007669"/>
    <property type="project" value="UniProtKB-EC"/>
</dbReference>
<dbReference type="PROSITE" id="PS50084">
    <property type="entry name" value="KH_TYPE_1"/>
    <property type="match status" value="1"/>
</dbReference>